<reference evidence="2" key="2">
    <citation type="submission" date="2021-08" db="EMBL/GenBank/DDBJ databases">
        <authorList>
            <person name="Tani A."/>
            <person name="Ola A."/>
            <person name="Ogura Y."/>
            <person name="Katsura K."/>
            <person name="Hayashi T."/>
        </authorList>
    </citation>
    <scope>NUCLEOTIDE SEQUENCE</scope>
    <source>
        <strain evidence="2">JCM 32048</strain>
    </source>
</reference>
<dbReference type="Proteomes" id="UP001055286">
    <property type="component" value="Unassembled WGS sequence"/>
</dbReference>
<evidence type="ECO:0000313" key="2">
    <source>
        <dbReference type="EMBL" id="GJD62878.1"/>
    </source>
</evidence>
<dbReference type="InterPro" id="IPR021735">
    <property type="entry name" value="DUF3306"/>
</dbReference>
<feature type="region of interest" description="Disordered" evidence="1">
    <location>
        <begin position="1"/>
        <end position="49"/>
    </location>
</feature>
<sequence length="269" mass="28347">MSDGFLARWSRRKRDEARRPAAPPAAAPDAAPSVEAAAAAPVEDEGALSPEELARLPSLDALTAATDLAPFLRAGVPRALRNAALRRMWSVDPAIRDFVSEAREYAYDWNTPGGVPGTGGLIPAEDVRAMVERVFGGGGEEKDAPAEADRDEAGIGRLPPPVEPARIPVTPEEQPVLDPCPLSSSLWTADGAGGTAEPHARPLPPPVPPQTLDRSRAVPGPAGDDRSFAVMRPSQTGEEPSRNSLDHREKAPGSPAPPRLRRHGGALPI</sequence>
<dbReference type="AlphaFoldDB" id="A0AA37HBZ1"/>
<dbReference type="RefSeq" id="WP_238191388.1">
    <property type="nucleotide sequence ID" value="NZ_BPQJ01000013.1"/>
</dbReference>
<reference evidence="2" key="1">
    <citation type="journal article" date="2016" name="Front. Microbiol.">
        <title>Genome Sequence of the Piezophilic, Mesophilic Sulfate-Reducing Bacterium Desulfovibrio indicus J2T.</title>
        <authorList>
            <person name="Cao J."/>
            <person name="Maignien L."/>
            <person name="Shao Z."/>
            <person name="Alain K."/>
            <person name="Jebbar M."/>
        </authorList>
    </citation>
    <scope>NUCLEOTIDE SEQUENCE</scope>
    <source>
        <strain evidence="2">JCM 32048</strain>
    </source>
</reference>
<proteinExistence type="predicted"/>
<gene>
    <name evidence="2" type="ORF">MPEAHAMD_3037</name>
</gene>
<name>A0AA37HBZ1_9HYPH</name>
<dbReference type="Pfam" id="PF11748">
    <property type="entry name" value="DUF3306"/>
    <property type="match status" value="1"/>
</dbReference>
<accession>A0AA37HBZ1</accession>
<dbReference type="EMBL" id="BPQJ01000013">
    <property type="protein sequence ID" value="GJD62878.1"/>
    <property type="molecule type" value="Genomic_DNA"/>
</dbReference>
<keyword evidence="3" id="KW-1185">Reference proteome</keyword>
<feature type="compositionally biased region" description="Basic and acidic residues" evidence="1">
    <location>
        <begin position="139"/>
        <end position="154"/>
    </location>
</feature>
<feature type="compositionally biased region" description="Basic and acidic residues" evidence="1">
    <location>
        <begin position="239"/>
        <end position="251"/>
    </location>
</feature>
<feature type="compositionally biased region" description="Low complexity" evidence="1">
    <location>
        <begin position="27"/>
        <end position="41"/>
    </location>
</feature>
<evidence type="ECO:0000313" key="3">
    <source>
        <dbReference type="Proteomes" id="UP001055286"/>
    </source>
</evidence>
<evidence type="ECO:0008006" key="4">
    <source>
        <dbReference type="Google" id="ProtNLM"/>
    </source>
</evidence>
<organism evidence="2 3">
    <name type="scientific">Methylobacterium frigidaeris</name>
    <dbReference type="NCBI Taxonomy" id="2038277"/>
    <lineage>
        <taxon>Bacteria</taxon>
        <taxon>Pseudomonadati</taxon>
        <taxon>Pseudomonadota</taxon>
        <taxon>Alphaproteobacteria</taxon>
        <taxon>Hyphomicrobiales</taxon>
        <taxon>Methylobacteriaceae</taxon>
        <taxon>Methylobacterium</taxon>
    </lineage>
</organism>
<evidence type="ECO:0000256" key="1">
    <source>
        <dbReference type="SAM" id="MobiDB-lite"/>
    </source>
</evidence>
<protein>
    <recommendedName>
        <fullName evidence="4">DUF3306 domain-containing protein</fullName>
    </recommendedName>
</protein>
<comment type="caution">
    <text evidence="2">The sequence shown here is derived from an EMBL/GenBank/DDBJ whole genome shotgun (WGS) entry which is preliminary data.</text>
</comment>
<feature type="compositionally biased region" description="Basic residues" evidence="1">
    <location>
        <begin position="259"/>
        <end position="269"/>
    </location>
</feature>
<feature type="region of interest" description="Disordered" evidence="1">
    <location>
        <begin position="136"/>
        <end position="269"/>
    </location>
</feature>